<dbReference type="Proteomes" id="UP000639338">
    <property type="component" value="Unassembled WGS sequence"/>
</dbReference>
<gene>
    <name evidence="1" type="ORF">HCN44_009031</name>
</gene>
<feature type="non-terminal residue" evidence="1">
    <location>
        <position position="1"/>
    </location>
</feature>
<protein>
    <submittedName>
        <fullName evidence="1">Uncharacterized protein</fullName>
    </submittedName>
</protein>
<evidence type="ECO:0000313" key="1">
    <source>
        <dbReference type="EMBL" id="KAF7995993.1"/>
    </source>
</evidence>
<name>A0A834Y1H4_APHGI</name>
<sequence>MIESKHKLNKDIPIINHPNAVQTVHQDVHKPVNNTMNKDIPIDDHPNAVQMVHQAVHKPVNNTM</sequence>
<proteinExistence type="predicted"/>
<dbReference type="EMBL" id="JACMRX010000002">
    <property type="protein sequence ID" value="KAF7995993.1"/>
    <property type="molecule type" value="Genomic_DNA"/>
</dbReference>
<accession>A0A834Y1H4</accession>
<comment type="caution">
    <text evidence="1">The sequence shown here is derived from an EMBL/GenBank/DDBJ whole genome shotgun (WGS) entry which is preliminary data.</text>
</comment>
<reference evidence="1 2" key="1">
    <citation type="submission" date="2020-08" db="EMBL/GenBank/DDBJ databases">
        <title>Aphidius gifuensis genome sequencing and assembly.</title>
        <authorList>
            <person name="Du Z."/>
        </authorList>
    </citation>
    <scope>NUCLEOTIDE SEQUENCE [LARGE SCALE GENOMIC DNA]</scope>
    <source>
        <strain evidence="1">YNYX2018</strain>
        <tissue evidence="1">Adults</tissue>
    </source>
</reference>
<organism evidence="1 2">
    <name type="scientific">Aphidius gifuensis</name>
    <name type="common">Parasitoid wasp</name>
    <dbReference type="NCBI Taxonomy" id="684658"/>
    <lineage>
        <taxon>Eukaryota</taxon>
        <taxon>Metazoa</taxon>
        <taxon>Ecdysozoa</taxon>
        <taxon>Arthropoda</taxon>
        <taxon>Hexapoda</taxon>
        <taxon>Insecta</taxon>
        <taxon>Pterygota</taxon>
        <taxon>Neoptera</taxon>
        <taxon>Endopterygota</taxon>
        <taxon>Hymenoptera</taxon>
        <taxon>Apocrita</taxon>
        <taxon>Ichneumonoidea</taxon>
        <taxon>Braconidae</taxon>
        <taxon>Aphidiinae</taxon>
        <taxon>Aphidius</taxon>
    </lineage>
</organism>
<dbReference type="AlphaFoldDB" id="A0A834Y1H4"/>
<evidence type="ECO:0000313" key="2">
    <source>
        <dbReference type="Proteomes" id="UP000639338"/>
    </source>
</evidence>
<keyword evidence="2" id="KW-1185">Reference proteome</keyword>